<feature type="transmembrane region" description="Helical" evidence="6">
    <location>
        <begin position="7"/>
        <end position="28"/>
    </location>
</feature>
<comment type="caution">
    <text evidence="7">The sequence shown here is derived from an EMBL/GenBank/DDBJ whole genome shotgun (WGS) entry which is preliminary data.</text>
</comment>
<dbReference type="EMBL" id="RMVG01000028">
    <property type="protein sequence ID" value="RPD93458.1"/>
    <property type="molecule type" value="Genomic_DNA"/>
</dbReference>
<feature type="transmembrane region" description="Helical" evidence="6">
    <location>
        <begin position="40"/>
        <end position="60"/>
    </location>
</feature>
<feature type="transmembrane region" description="Helical" evidence="6">
    <location>
        <begin position="96"/>
        <end position="112"/>
    </location>
</feature>
<accession>A0A3N4NFD3</accession>
<feature type="transmembrane region" description="Helical" evidence="6">
    <location>
        <begin position="72"/>
        <end position="90"/>
    </location>
</feature>
<organism evidence="7 8">
    <name type="scientific">Candidatus Pantoea deserta</name>
    <dbReference type="NCBI Taxonomy" id="1869313"/>
    <lineage>
        <taxon>Bacteria</taxon>
        <taxon>Pseudomonadati</taxon>
        <taxon>Pseudomonadota</taxon>
        <taxon>Gammaproteobacteria</taxon>
        <taxon>Enterobacterales</taxon>
        <taxon>Erwiniaceae</taxon>
        <taxon>Pantoea</taxon>
    </lineage>
</organism>
<evidence type="ECO:0000256" key="6">
    <source>
        <dbReference type="RuleBase" id="RU363041"/>
    </source>
</evidence>
<dbReference type="OrthoDB" id="5566440at2"/>
<dbReference type="Proteomes" id="UP000281332">
    <property type="component" value="Unassembled WGS sequence"/>
</dbReference>
<keyword evidence="8" id="KW-1185">Reference proteome</keyword>
<dbReference type="GO" id="GO:0005886">
    <property type="term" value="C:plasma membrane"/>
    <property type="evidence" value="ECO:0007669"/>
    <property type="project" value="UniProtKB-SubCell"/>
</dbReference>
<evidence type="ECO:0000256" key="3">
    <source>
        <dbReference type="ARBA" id="ARBA00022692"/>
    </source>
</evidence>
<feature type="transmembrane region" description="Helical" evidence="6">
    <location>
        <begin position="168"/>
        <end position="187"/>
    </location>
</feature>
<dbReference type="AlphaFoldDB" id="A0A3N4NFD3"/>
<dbReference type="InterPro" id="IPR002781">
    <property type="entry name" value="TM_pro_TauE-like"/>
</dbReference>
<reference evidence="7 8" key="1">
    <citation type="submission" date="2018-11" db="EMBL/GenBank/DDBJ databases">
        <title>Whole genome sequencing of Pantoea sp. RIT388.</title>
        <authorList>
            <person name="Gan H.M."/>
            <person name="Hudson A.O."/>
        </authorList>
    </citation>
    <scope>NUCLEOTIDE SEQUENCE [LARGE SCALE GENOMIC DNA]</scope>
    <source>
        <strain evidence="7 8">RIT388</strain>
    </source>
</reference>
<evidence type="ECO:0000256" key="2">
    <source>
        <dbReference type="ARBA" id="ARBA00009142"/>
    </source>
</evidence>
<evidence type="ECO:0000256" key="5">
    <source>
        <dbReference type="ARBA" id="ARBA00023136"/>
    </source>
</evidence>
<feature type="transmembrane region" description="Helical" evidence="6">
    <location>
        <begin position="221"/>
        <end position="240"/>
    </location>
</feature>
<comment type="similarity">
    <text evidence="2 6">Belongs to the 4-toluene sulfonate uptake permease (TSUP) (TC 2.A.102) family.</text>
</comment>
<sequence>MVHEYLFLPAVLVFAIIQSLFGMGILVFGTPTLLLLGYDFSMVLGLLLPSSVLISFTQAYTGRSLGRGEREAINMFVCAVLVVICLSALLLSDIKINLDLLIGLVMVFSAAVRLSERFRRFISRTLVTNQHLFVLLMGAVHGLTNMGGALLALYASSTQYEKTAIRTIVSRYYLMFGVIQLGTLAILKPQSLSILGFMTAPVALLVYWVIGNLLFRRTSAPVYEILLTAFIAVYGIVVLTKGYI</sequence>
<feature type="transmembrane region" description="Helical" evidence="6">
    <location>
        <begin position="132"/>
        <end position="156"/>
    </location>
</feature>
<keyword evidence="4 6" id="KW-1133">Transmembrane helix</keyword>
<evidence type="ECO:0000256" key="1">
    <source>
        <dbReference type="ARBA" id="ARBA00004141"/>
    </source>
</evidence>
<keyword evidence="3 6" id="KW-0812">Transmembrane</keyword>
<keyword evidence="5 6" id="KW-0472">Membrane</keyword>
<evidence type="ECO:0000313" key="7">
    <source>
        <dbReference type="EMBL" id="RPD93458.1"/>
    </source>
</evidence>
<proteinExistence type="inferred from homology"/>
<feature type="transmembrane region" description="Helical" evidence="6">
    <location>
        <begin position="194"/>
        <end position="215"/>
    </location>
</feature>
<evidence type="ECO:0000313" key="8">
    <source>
        <dbReference type="Proteomes" id="UP000281332"/>
    </source>
</evidence>
<evidence type="ECO:0000256" key="4">
    <source>
        <dbReference type="ARBA" id="ARBA00022989"/>
    </source>
</evidence>
<dbReference type="RefSeq" id="WP_123803039.1">
    <property type="nucleotide sequence ID" value="NZ_RMVG01000028.1"/>
</dbReference>
<name>A0A3N4NFD3_9GAMM</name>
<keyword evidence="6" id="KW-1003">Cell membrane</keyword>
<protein>
    <recommendedName>
        <fullName evidence="6">Probable membrane transporter protein</fullName>
    </recommendedName>
</protein>
<dbReference type="Pfam" id="PF01925">
    <property type="entry name" value="TauE"/>
    <property type="match status" value="1"/>
</dbReference>
<gene>
    <name evidence="7" type="ORF">BBB56_22040</name>
</gene>
<comment type="subcellular location">
    <subcellularLocation>
        <location evidence="6">Cell membrane</location>
        <topology evidence="6">Multi-pass membrane protein</topology>
    </subcellularLocation>
    <subcellularLocation>
        <location evidence="1">Membrane</location>
        <topology evidence="1">Multi-pass membrane protein</topology>
    </subcellularLocation>
</comment>